<evidence type="ECO:0000256" key="6">
    <source>
        <dbReference type="ARBA" id="ARBA00022634"/>
    </source>
</evidence>
<evidence type="ECO:0000256" key="9">
    <source>
        <dbReference type="ARBA" id="ARBA00023157"/>
    </source>
</evidence>
<dbReference type="InterPro" id="IPR013678">
    <property type="entry name" value="RNR_2_N"/>
</dbReference>
<comment type="similarity">
    <text evidence="2 13">Belongs to the ribonucleoside diphosphate reductase class-2 family.</text>
</comment>
<dbReference type="GO" id="GO:0031419">
    <property type="term" value="F:cobalamin binding"/>
    <property type="evidence" value="ECO:0007669"/>
    <property type="project" value="UniProtKB-KW"/>
</dbReference>
<name>A0A517N2F1_9BACT</name>
<feature type="compositionally biased region" description="Low complexity" evidence="14">
    <location>
        <begin position="8"/>
        <end position="23"/>
    </location>
</feature>
<evidence type="ECO:0000256" key="13">
    <source>
        <dbReference type="RuleBase" id="RU364064"/>
    </source>
</evidence>
<keyword evidence="5 13" id="KW-0846">Cobalamin</keyword>
<reference evidence="18 19" key="1">
    <citation type="submission" date="2019-02" db="EMBL/GenBank/DDBJ databases">
        <title>Deep-cultivation of Planctomycetes and their phenomic and genomic characterization uncovers novel biology.</title>
        <authorList>
            <person name="Wiegand S."/>
            <person name="Jogler M."/>
            <person name="Boedeker C."/>
            <person name="Pinto D."/>
            <person name="Vollmers J."/>
            <person name="Rivas-Marin E."/>
            <person name="Kohn T."/>
            <person name="Peeters S.H."/>
            <person name="Heuer A."/>
            <person name="Rast P."/>
            <person name="Oberbeckmann S."/>
            <person name="Bunk B."/>
            <person name="Jeske O."/>
            <person name="Meyerdierks A."/>
            <person name="Storesund J.E."/>
            <person name="Kallscheuer N."/>
            <person name="Luecker S."/>
            <person name="Lage O.M."/>
            <person name="Pohl T."/>
            <person name="Merkel B.J."/>
            <person name="Hornburger P."/>
            <person name="Mueller R.-W."/>
            <person name="Bruemmer F."/>
            <person name="Labrenz M."/>
            <person name="Spormann A.M."/>
            <person name="Op den Camp H."/>
            <person name="Overmann J."/>
            <person name="Amann R."/>
            <person name="Jetten M.S.M."/>
            <person name="Mascher T."/>
            <person name="Medema M.H."/>
            <person name="Devos D.P."/>
            <person name="Kaster A.-K."/>
            <person name="Ovreas L."/>
            <person name="Rohde M."/>
            <person name="Galperin M.Y."/>
            <person name="Jogler C."/>
        </authorList>
    </citation>
    <scope>NUCLEOTIDE SEQUENCE [LARGE SCALE GENOMIC DNA]</scope>
    <source>
        <strain evidence="18 19">HG15A2</strain>
    </source>
</reference>
<evidence type="ECO:0000256" key="10">
    <source>
        <dbReference type="ARBA" id="ARBA00023285"/>
    </source>
</evidence>
<evidence type="ECO:0000313" key="18">
    <source>
        <dbReference type="EMBL" id="QDT01316.1"/>
    </source>
</evidence>
<evidence type="ECO:0000256" key="1">
    <source>
        <dbReference type="ARBA" id="ARBA00001922"/>
    </source>
</evidence>
<dbReference type="Gene3D" id="3.20.70.20">
    <property type="match status" value="1"/>
</dbReference>
<keyword evidence="8 13" id="KW-0560">Oxidoreductase</keyword>
<dbReference type="OrthoDB" id="9762933at2"/>
<evidence type="ECO:0000259" key="17">
    <source>
        <dbReference type="Pfam" id="PF12637"/>
    </source>
</evidence>
<feature type="region of interest" description="Disordered" evidence="14">
    <location>
        <begin position="893"/>
        <end position="962"/>
    </location>
</feature>
<dbReference type="RefSeq" id="WP_145063417.1">
    <property type="nucleotide sequence ID" value="NZ_CP036263.1"/>
</dbReference>
<keyword evidence="9" id="KW-1015">Disulfide bond</keyword>
<protein>
    <recommendedName>
        <fullName evidence="4 13">Vitamin B12-dependent ribonucleotide reductase</fullName>
        <ecNumber evidence="3 13">1.17.4.1</ecNumber>
    </recommendedName>
</protein>
<dbReference type="AlphaFoldDB" id="A0A517N2F1"/>
<comment type="cofactor">
    <cofactor evidence="1 13">
        <name>adenosylcob(III)alamin</name>
        <dbReference type="ChEBI" id="CHEBI:18408"/>
    </cofactor>
</comment>
<organism evidence="18 19">
    <name type="scientific">Adhaeretor mobilis</name>
    <dbReference type="NCBI Taxonomy" id="1930276"/>
    <lineage>
        <taxon>Bacteria</taxon>
        <taxon>Pseudomonadati</taxon>
        <taxon>Planctomycetota</taxon>
        <taxon>Planctomycetia</taxon>
        <taxon>Pirellulales</taxon>
        <taxon>Lacipirellulaceae</taxon>
        <taxon>Adhaeretor</taxon>
    </lineage>
</organism>
<evidence type="ECO:0000256" key="5">
    <source>
        <dbReference type="ARBA" id="ARBA00022628"/>
    </source>
</evidence>
<evidence type="ECO:0000256" key="11">
    <source>
        <dbReference type="ARBA" id="ARBA00025437"/>
    </source>
</evidence>
<sequence length="1033" mass="113290">MATVNLGTSPASSSTDSSTGFSSEPNEERGPKQFHGRLKIDRDFCPEGVADPFDTVKWEIRSAAIKDENGGVLFEQTNCEVPDFWSQLATNVICSKYFYGEVGSDEREYSVRQLVHRVTRTITDWGLEDGYFASNEDAERFYRDLSWLCLHQVGAFNSPVWFNVGLFHQYGVEGAKCNWRWDPTLKDVVQPDNPYEYPQGSACFIQHVADNMEDIMELARSEAMLFKFGSGTGTDLSTLRSHREKLAGGGNPSGPLSFMRVYDQIAAVVKSGGKTRRAAKMQSIKVWHPDVMEFIECKWKEEQKAHVLIEKGGYESNFNGEAYSSIMFQNANLSVRLTDDFMHAVEKDEPWTTRWVTDSSKEGPTYQAREVVDRMADCAWHCGDPGVQYDTTINNWHTCPNSGRINASNPCSEYMFLDDTACNLASINLMKFRGDDGVFDSTGFKKACRLFFIAQEILVDHASYPTADIARNSHAFRPLGLGYSNLGSVLMSNGLAYDSDAGRGVCGAITSLLHGQANLTSAELAEAVGPFDGFEENRDPMLRVMGMHRQAVEHINEECPEALVDDARQTWDRVLAAGKSHGFRNAQATVLAPTGTISFMMDCDTTGIEPDIALVKYKQLAGGGMLKIVNQTVPKALETLGYDQPEIESILDYIEKEDTIEGASDLLPEHLSVFDCAFTPRNGVRSIAWQAHVTMMAAAQPFLSGAISKTVNMPRDTTPEEIGQAYVDGWKLGLKALAIYRDGSKDSQPLNTSTEADKAKDKEAALTAKPRRERLPDTRDSKTHKFSVAGHEGYITVGMFPDGRPGELFITMAKEGSTIGGIMDAFGTAVSMSLQYGVPLEDYVRKFTHMRFEPQGHTKNPDIRIAKSLIDYIFRWLGIAFLPGYREASLGLPPEESTSGSASKKEAEPTESGPVAKKASGPKSGQDSTGTDSPSVADASDVESSPAKNGHVNGSKNAEGDLANGYSHRLLERAGVMVKDDQSGDNKSSVAARSEQFAGFQTDAPSCDNCGSITVRNGNCYLCHNCGNSMGCS</sequence>
<feature type="compositionally biased region" description="Polar residues" evidence="14">
    <location>
        <begin position="942"/>
        <end position="956"/>
    </location>
</feature>
<feature type="region of interest" description="Disordered" evidence="14">
    <location>
        <begin position="1"/>
        <end position="33"/>
    </location>
</feature>
<dbReference type="InterPro" id="IPR013344">
    <property type="entry name" value="RNR_NrdJ/NrdZ"/>
</dbReference>
<dbReference type="GO" id="GO:0000166">
    <property type="term" value="F:nucleotide binding"/>
    <property type="evidence" value="ECO:0007669"/>
    <property type="project" value="UniProtKB-KW"/>
</dbReference>
<dbReference type="Pfam" id="PF08471">
    <property type="entry name" value="Ribonuc_red_2_N"/>
    <property type="match status" value="1"/>
</dbReference>
<dbReference type="PANTHER" id="PTHR43371">
    <property type="entry name" value="VITAMIN B12-DEPENDENT RIBONUCLEOTIDE REDUCTASE"/>
    <property type="match status" value="1"/>
</dbReference>
<dbReference type="InterPro" id="IPR000788">
    <property type="entry name" value="RNR_lg_C"/>
</dbReference>
<evidence type="ECO:0000256" key="3">
    <source>
        <dbReference type="ARBA" id="ARBA00012274"/>
    </source>
</evidence>
<dbReference type="CDD" id="cd02888">
    <property type="entry name" value="RNR_II_dimer"/>
    <property type="match status" value="1"/>
</dbReference>
<feature type="domain" description="TSCPD" evidence="17">
    <location>
        <begin position="777"/>
        <end position="879"/>
    </location>
</feature>
<feature type="domain" description="Ribonucleotide reductase large subunit C-terminal" evidence="15">
    <location>
        <begin position="201"/>
        <end position="740"/>
    </location>
</feature>
<evidence type="ECO:0000256" key="14">
    <source>
        <dbReference type="SAM" id="MobiDB-lite"/>
    </source>
</evidence>
<gene>
    <name evidence="18" type="primary">nrdJ</name>
    <name evidence="18" type="ORF">HG15A2_46580</name>
</gene>
<evidence type="ECO:0000256" key="7">
    <source>
        <dbReference type="ARBA" id="ARBA00022741"/>
    </source>
</evidence>
<dbReference type="PRINTS" id="PR01183">
    <property type="entry name" value="RIBORDTASEM1"/>
</dbReference>
<dbReference type="InterPro" id="IPR050862">
    <property type="entry name" value="RdRp_reductase_class-2"/>
</dbReference>
<dbReference type="EC" id="1.17.4.1" evidence="3 13"/>
<accession>A0A517N2F1</accession>
<evidence type="ECO:0000256" key="8">
    <source>
        <dbReference type="ARBA" id="ARBA00023002"/>
    </source>
</evidence>
<feature type="region of interest" description="Disordered" evidence="14">
    <location>
        <begin position="745"/>
        <end position="764"/>
    </location>
</feature>
<feature type="compositionally biased region" description="Basic and acidic residues" evidence="14">
    <location>
        <begin position="755"/>
        <end position="764"/>
    </location>
</feature>
<dbReference type="EMBL" id="CP036263">
    <property type="protein sequence ID" value="QDT01316.1"/>
    <property type="molecule type" value="Genomic_DNA"/>
</dbReference>
<feature type="compositionally biased region" description="Polar residues" evidence="14">
    <location>
        <begin position="923"/>
        <end position="934"/>
    </location>
</feature>
<evidence type="ECO:0000313" key="19">
    <source>
        <dbReference type="Proteomes" id="UP000319852"/>
    </source>
</evidence>
<evidence type="ECO:0000256" key="2">
    <source>
        <dbReference type="ARBA" id="ARBA00007405"/>
    </source>
</evidence>
<dbReference type="SUPFAM" id="SSF51998">
    <property type="entry name" value="PFL-like glycyl radical enzymes"/>
    <property type="match status" value="1"/>
</dbReference>
<comment type="catalytic activity">
    <reaction evidence="12 13">
        <text>a 2'-deoxyribonucleoside 5'-diphosphate + [thioredoxin]-disulfide + H2O = a ribonucleoside 5'-diphosphate + [thioredoxin]-dithiol</text>
        <dbReference type="Rhea" id="RHEA:23252"/>
        <dbReference type="Rhea" id="RHEA-COMP:10698"/>
        <dbReference type="Rhea" id="RHEA-COMP:10700"/>
        <dbReference type="ChEBI" id="CHEBI:15377"/>
        <dbReference type="ChEBI" id="CHEBI:29950"/>
        <dbReference type="ChEBI" id="CHEBI:50058"/>
        <dbReference type="ChEBI" id="CHEBI:57930"/>
        <dbReference type="ChEBI" id="CHEBI:73316"/>
        <dbReference type="EC" id="1.17.4.1"/>
    </reaction>
</comment>
<proteinExistence type="inferred from homology"/>
<dbReference type="NCBIfam" id="TIGR02504">
    <property type="entry name" value="NrdJ_Z"/>
    <property type="match status" value="1"/>
</dbReference>
<evidence type="ECO:0000256" key="12">
    <source>
        <dbReference type="ARBA" id="ARBA00047754"/>
    </source>
</evidence>
<dbReference type="Proteomes" id="UP000319852">
    <property type="component" value="Chromosome"/>
</dbReference>
<dbReference type="GO" id="GO:0071897">
    <property type="term" value="P:DNA biosynthetic process"/>
    <property type="evidence" value="ECO:0007669"/>
    <property type="project" value="UniProtKB-KW"/>
</dbReference>
<dbReference type="KEGG" id="amob:HG15A2_46580"/>
<keyword evidence="19" id="KW-1185">Reference proteome</keyword>
<dbReference type="InterPro" id="IPR024434">
    <property type="entry name" value="TSCPD_dom"/>
</dbReference>
<comment type="function">
    <text evidence="11 13">Catalyzes the reduction of ribonucleotides to deoxyribonucleotides. May function to provide a pool of deoxyribonucleotide precursors for DNA repair during oxygen limitation and/or for immediate growth after restoration of oxygen.</text>
</comment>
<dbReference type="GO" id="GO:0050897">
    <property type="term" value="F:cobalt ion binding"/>
    <property type="evidence" value="ECO:0007669"/>
    <property type="project" value="InterPro"/>
</dbReference>
<keyword evidence="10 13" id="KW-0170">Cobalt</keyword>
<dbReference type="Pfam" id="PF12637">
    <property type="entry name" value="TSCPD"/>
    <property type="match status" value="1"/>
</dbReference>
<keyword evidence="7 13" id="KW-0547">Nucleotide-binding</keyword>
<evidence type="ECO:0000259" key="15">
    <source>
        <dbReference type="Pfam" id="PF02867"/>
    </source>
</evidence>
<dbReference type="Pfam" id="PF02867">
    <property type="entry name" value="Ribonuc_red_lgC"/>
    <property type="match status" value="1"/>
</dbReference>
<dbReference type="GO" id="GO:0004748">
    <property type="term" value="F:ribonucleoside-diphosphate reductase activity, thioredoxin disulfide as acceptor"/>
    <property type="evidence" value="ECO:0007669"/>
    <property type="project" value="UniProtKB-EC"/>
</dbReference>
<feature type="domain" description="Ribonucleotide reductase class II vitamin B12-dependent N-terminal" evidence="16">
    <location>
        <begin position="61"/>
        <end position="152"/>
    </location>
</feature>
<evidence type="ECO:0000259" key="16">
    <source>
        <dbReference type="Pfam" id="PF08471"/>
    </source>
</evidence>
<evidence type="ECO:0000256" key="4">
    <source>
        <dbReference type="ARBA" id="ARBA00014409"/>
    </source>
</evidence>
<dbReference type="NCBIfam" id="NF005122">
    <property type="entry name" value="PRK06556.1"/>
    <property type="match status" value="1"/>
</dbReference>
<dbReference type="PANTHER" id="PTHR43371:SF1">
    <property type="entry name" value="RIBONUCLEOSIDE-DIPHOSPHATE REDUCTASE"/>
    <property type="match status" value="1"/>
</dbReference>
<keyword evidence="6 13" id="KW-0237">DNA synthesis</keyword>